<dbReference type="EMBL" id="MN034455">
    <property type="protein sequence ID" value="QDH88899.1"/>
    <property type="molecule type" value="Genomic_RNA"/>
</dbReference>
<dbReference type="GO" id="GO:0003968">
    <property type="term" value="F:RNA-directed RNA polymerase activity"/>
    <property type="evidence" value="ECO:0007669"/>
    <property type="project" value="UniProtKB-KW"/>
</dbReference>
<sequence length="628" mass="71923">MVNNKSLDPYKQIIAALLSDVQTSHSSVFTPRSLRLTIRKVHERMEREGLSFLTKTLPRLGKAFDKALSGDVPLVSIGWSLCDHSNSKLPKFLGELYQCIFSHDGWVLPTPCVECIKHIRDILFAFYKLELPYAPEDEAKVLSLFEKTEKDISSYNELFARIANGIDSNPSYINEVQPIDARRIIRKARIRLARVFSGFDPLDIRPRHGPGAVSTRERLWGKYSWSRINPRINSLYPFDAYFCASLGHICDSYKSFSRLEEVESSAKVILVPKDSRGPRLISCEPLEFQWIQQGLGDAIVRRVESHPLTRWNIHFTDQKPNQFAALLGSRTGRYATLDLKEASDRITVGLVRLLFPEPLLEALLCSRSQSTILPNGSVLPLDKFAPMGSALCFPILALTVWAILSAAEDDADARKSILVYGDDVIVETAKAVHAIKWLEAFGLLVNRDKSCTSGFFRESCGMDAYKGICVTPVRIRTTWAYRPSPNVYTSYISYANSYYKQHFYKTYECIVELLLKVYGEIPEFDGYNTYPSLIEVPEYNRPKRTRQNYKLQKLERFVWDLEVKPLNKQIDGWSMLLRYFAEVDHSPFVKRDSSTRRCNVGVLDENRAPFSVRSYTRRGTSLLVKRWR</sequence>
<dbReference type="InterPro" id="IPR043502">
    <property type="entry name" value="DNA/RNA_pol_sf"/>
</dbReference>
<feature type="binding site" evidence="9">
    <location>
        <position position="422"/>
    </location>
    <ligand>
        <name>Mg(2+)</name>
        <dbReference type="ChEBI" id="CHEBI:18420"/>
        <label>2</label>
    </ligand>
</feature>
<proteinExistence type="predicted"/>
<dbReference type="SUPFAM" id="SSF56672">
    <property type="entry name" value="DNA/RNA polymerases"/>
    <property type="match status" value="1"/>
</dbReference>
<evidence type="ECO:0000256" key="6">
    <source>
        <dbReference type="ARBA" id="ARBA00022953"/>
    </source>
</evidence>
<keyword evidence="9" id="KW-0460">Magnesium</keyword>
<feature type="domain" description="RdRp catalytic" evidence="10">
    <location>
        <begin position="323"/>
        <end position="454"/>
    </location>
</feature>
<dbReference type="InterPro" id="IPR005093">
    <property type="entry name" value="RNArep_beta"/>
</dbReference>
<evidence type="ECO:0000259" key="10">
    <source>
        <dbReference type="PROSITE" id="PS50522"/>
    </source>
</evidence>
<keyword evidence="2 11" id="KW-0696">RNA-directed RNA polymerase</keyword>
<reference evidence="11" key="1">
    <citation type="submission" date="2019-05" db="EMBL/GenBank/DDBJ databases">
        <title>Metatranscriptomic reconstruction reveals RNA viruses with the potential to shape carbon cycling in soil.</title>
        <authorList>
            <person name="Starr E.P."/>
            <person name="Nuccio E."/>
            <person name="Pett-Ridge J."/>
            <person name="Banfield J.F."/>
            <person name="Firestone M.K."/>
        </authorList>
    </citation>
    <scope>NUCLEOTIDE SEQUENCE</scope>
    <source>
        <strain evidence="11">H1_Rhizo_25_scaffold_555</strain>
    </source>
</reference>
<comment type="cofactor">
    <cofactor evidence="9">
        <name>Mg(2+)</name>
        <dbReference type="ChEBI" id="CHEBI:18420"/>
    </cofactor>
    <text evidence="9">Binds 2 Mg(2+) per subunit.</text>
</comment>
<name>A0A514D5K0_9VIRU</name>
<accession>A0A514D5K0</accession>
<keyword evidence="6" id="KW-0693">Viral RNA replication</keyword>
<evidence type="ECO:0000256" key="4">
    <source>
        <dbReference type="ARBA" id="ARBA00022695"/>
    </source>
</evidence>
<keyword evidence="4" id="KW-0548">Nucleotidyltransferase</keyword>
<evidence type="ECO:0000256" key="2">
    <source>
        <dbReference type="ARBA" id="ARBA00022484"/>
    </source>
</evidence>
<feature type="binding site" evidence="9">
    <location>
        <position position="338"/>
    </location>
    <ligand>
        <name>Mg(2+)</name>
        <dbReference type="ChEBI" id="CHEBI:18420"/>
        <label>2</label>
    </ligand>
</feature>
<evidence type="ECO:0000256" key="1">
    <source>
        <dbReference type="ARBA" id="ARBA00012494"/>
    </source>
</evidence>
<dbReference type="GO" id="GO:0000166">
    <property type="term" value="F:nucleotide binding"/>
    <property type="evidence" value="ECO:0007669"/>
    <property type="project" value="UniProtKB-KW"/>
</dbReference>
<dbReference type="InterPro" id="IPR007096">
    <property type="entry name" value="RNA-dir_Rpol_cat_phage"/>
</dbReference>
<evidence type="ECO:0000256" key="8">
    <source>
        <dbReference type="ARBA" id="ARBA00048744"/>
    </source>
</evidence>
<evidence type="ECO:0000313" key="11">
    <source>
        <dbReference type="EMBL" id="QDH88899.1"/>
    </source>
</evidence>
<dbReference type="GO" id="GO:0039694">
    <property type="term" value="P:viral RNA genome replication"/>
    <property type="evidence" value="ECO:0007669"/>
    <property type="project" value="InterPro"/>
</dbReference>
<evidence type="ECO:0000256" key="3">
    <source>
        <dbReference type="ARBA" id="ARBA00022679"/>
    </source>
</evidence>
<dbReference type="Pfam" id="PF03431">
    <property type="entry name" value="RNA_replicase_B"/>
    <property type="match status" value="1"/>
</dbReference>
<organism evidence="11">
    <name type="scientific">Leviviridae sp</name>
    <dbReference type="NCBI Taxonomy" id="2027243"/>
    <lineage>
        <taxon>Viruses</taxon>
        <taxon>Riboviria</taxon>
        <taxon>Orthornavirae</taxon>
        <taxon>Lenarviricota</taxon>
        <taxon>Leviviricetes</taxon>
        <taxon>Norzivirales</taxon>
        <taxon>Fiersviridae</taxon>
    </lineage>
</organism>
<dbReference type="EC" id="2.7.7.48" evidence="1"/>
<dbReference type="GO" id="GO:0046872">
    <property type="term" value="F:metal ion binding"/>
    <property type="evidence" value="ECO:0007669"/>
    <property type="project" value="UniProtKB-KW"/>
</dbReference>
<keyword evidence="5" id="KW-0547">Nucleotide-binding</keyword>
<keyword evidence="3" id="KW-0808">Transferase</keyword>
<dbReference type="PROSITE" id="PS50522">
    <property type="entry name" value="RDRP_PHAGE"/>
    <property type="match status" value="1"/>
</dbReference>
<evidence type="ECO:0000256" key="7">
    <source>
        <dbReference type="ARBA" id="ARBA00030248"/>
    </source>
</evidence>
<keyword evidence="9" id="KW-0479">Metal-binding</keyword>
<gene>
    <name evidence="11" type="ORF">H1Rhizo25555_000001</name>
</gene>
<protein>
    <recommendedName>
        <fullName evidence="1">RNA-directed RNA polymerase</fullName>
        <ecNumber evidence="1">2.7.7.48</ecNumber>
    </recommendedName>
    <alternativeName>
        <fullName evidence="7">RNA replicase beta chain</fullName>
    </alternativeName>
</protein>
<evidence type="ECO:0000256" key="5">
    <source>
        <dbReference type="ARBA" id="ARBA00022741"/>
    </source>
</evidence>
<comment type="catalytic activity">
    <reaction evidence="8">
        <text>RNA(n) + a ribonucleoside 5'-triphosphate = RNA(n+1) + diphosphate</text>
        <dbReference type="Rhea" id="RHEA:21248"/>
        <dbReference type="Rhea" id="RHEA-COMP:14527"/>
        <dbReference type="Rhea" id="RHEA-COMP:17342"/>
        <dbReference type="ChEBI" id="CHEBI:33019"/>
        <dbReference type="ChEBI" id="CHEBI:61557"/>
        <dbReference type="ChEBI" id="CHEBI:140395"/>
        <dbReference type="EC" id="2.7.7.48"/>
    </reaction>
</comment>
<feature type="binding site" evidence="9">
    <location>
        <position position="423"/>
    </location>
    <ligand>
        <name>Mg(2+)</name>
        <dbReference type="ChEBI" id="CHEBI:18420"/>
        <label>2</label>
    </ligand>
</feature>
<evidence type="ECO:0000256" key="9">
    <source>
        <dbReference type="PIRSR" id="PIRSR605093-1"/>
    </source>
</evidence>